<accession>A0AAP0JA18</accession>
<dbReference type="GO" id="GO:0006869">
    <property type="term" value="P:lipid transport"/>
    <property type="evidence" value="ECO:0007669"/>
    <property type="project" value="InterPro"/>
</dbReference>
<dbReference type="Proteomes" id="UP001420932">
    <property type="component" value="Unassembled WGS sequence"/>
</dbReference>
<feature type="chain" id="PRO_5042869557" description="Bifunctional inhibitor/plant lipid transfer protein/seed storage helical domain-containing protein" evidence="9">
    <location>
        <begin position="24"/>
        <end position="195"/>
    </location>
</feature>
<dbReference type="Gene3D" id="1.10.110.10">
    <property type="entry name" value="Plant lipid-transfer and hydrophobic proteins"/>
    <property type="match status" value="1"/>
</dbReference>
<evidence type="ECO:0000256" key="2">
    <source>
        <dbReference type="ARBA" id="ARBA00009748"/>
    </source>
</evidence>
<dbReference type="Pfam" id="PF14368">
    <property type="entry name" value="LTP_2"/>
    <property type="match status" value="1"/>
</dbReference>
<evidence type="ECO:0000313" key="12">
    <source>
        <dbReference type="Proteomes" id="UP001420932"/>
    </source>
</evidence>
<reference evidence="11 12" key="1">
    <citation type="submission" date="2024-01" db="EMBL/GenBank/DDBJ databases">
        <title>Genome assemblies of Stephania.</title>
        <authorList>
            <person name="Yang L."/>
        </authorList>
    </citation>
    <scope>NUCLEOTIDE SEQUENCE [LARGE SCALE GENOMIC DNA]</scope>
    <source>
        <strain evidence="11">YNDBR</strain>
        <tissue evidence="11">Leaf</tissue>
    </source>
</reference>
<dbReference type="GO" id="GO:0005886">
    <property type="term" value="C:plasma membrane"/>
    <property type="evidence" value="ECO:0007669"/>
    <property type="project" value="UniProtKB-SubCell"/>
</dbReference>
<feature type="region of interest" description="Disordered" evidence="8">
    <location>
        <begin position="132"/>
        <end position="169"/>
    </location>
</feature>
<evidence type="ECO:0000256" key="3">
    <source>
        <dbReference type="ARBA" id="ARBA00022622"/>
    </source>
</evidence>
<keyword evidence="7" id="KW-0449">Lipoprotein</keyword>
<evidence type="ECO:0000256" key="9">
    <source>
        <dbReference type="SAM" id="SignalP"/>
    </source>
</evidence>
<evidence type="ECO:0000256" key="8">
    <source>
        <dbReference type="SAM" id="MobiDB-lite"/>
    </source>
</evidence>
<keyword evidence="3" id="KW-0472">Membrane</keyword>
<comment type="caution">
    <text evidence="11">The sequence shown here is derived from an EMBL/GenBank/DDBJ whole genome shotgun (WGS) entry which is preliminary data.</text>
</comment>
<protein>
    <recommendedName>
        <fullName evidence="10">Bifunctional inhibitor/plant lipid transfer protein/seed storage helical domain-containing protein</fullName>
    </recommendedName>
</protein>
<dbReference type="InterPro" id="IPR043325">
    <property type="entry name" value="LTSS"/>
</dbReference>
<dbReference type="InterPro" id="IPR016140">
    <property type="entry name" value="Bifunc_inhib/LTP/seed_store"/>
</dbReference>
<feature type="compositionally biased region" description="Polar residues" evidence="8">
    <location>
        <begin position="149"/>
        <end position="169"/>
    </location>
</feature>
<evidence type="ECO:0000313" key="11">
    <source>
        <dbReference type="EMBL" id="KAK9129047.1"/>
    </source>
</evidence>
<keyword evidence="12" id="KW-1185">Reference proteome</keyword>
<name>A0AAP0JA18_9MAGN</name>
<feature type="domain" description="Bifunctional inhibitor/plant lipid transfer protein/seed storage helical" evidence="10">
    <location>
        <begin position="37"/>
        <end position="114"/>
    </location>
</feature>
<comment type="similarity">
    <text evidence="2">Belongs to the plant LTP family.</text>
</comment>
<evidence type="ECO:0000259" key="10">
    <source>
        <dbReference type="SMART" id="SM00499"/>
    </source>
</evidence>
<dbReference type="GO" id="GO:0008289">
    <property type="term" value="F:lipid binding"/>
    <property type="evidence" value="ECO:0007669"/>
    <property type="project" value="InterPro"/>
</dbReference>
<keyword evidence="3" id="KW-0336">GPI-anchor</keyword>
<comment type="subcellular location">
    <subcellularLocation>
        <location evidence="1">Cell membrane</location>
        <topology evidence="1">Lipid-anchor</topology>
        <topology evidence="1">GPI-anchor</topology>
    </subcellularLocation>
</comment>
<dbReference type="AlphaFoldDB" id="A0AAP0JA18"/>
<evidence type="ECO:0000256" key="6">
    <source>
        <dbReference type="ARBA" id="ARBA00023180"/>
    </source>
</evidence>
<dbReference type="InterPro" id="IPR036312">
    <property type="entry name" value="Bifun_inhib/LTP/seed_sf"/>
</dbReference>
<dbReference type="CDD" id="cd00010">
    <property type="entry name" value="AAI_LTSS"/>
    <property type="match status" value="1"/>
</dbReference>
<proteinExistence type="inferred from homology"/>
<evidence type="ECO:0000256" key="4">
    <source>
        <dbReference type="ARBA" id="ARBA00022729"/>
    </source>
</evidence>
<dbReference type="PRINTS" id="PR00382">
    <property type="entry name" value="LIPIDTRNSFER"/>
</dbReference>
<dbReference type="EMBL" id="JBBNAF010000007">
    <property type="protein sequence ID" value="KAK9129047.1"/>
    <property type="molecule type" value="Genomic_DNA"/>
</dbReference>
<keyword evidence="4 9" id="KW-0732">Signal</keyword>
<dbReference type="SMART" id="SM00499">
    <property type="entry name" value="AAI"/>
    <property type="match status" value="1"/>
</dbReference>
<dbReference type="InterPro" id="IPR000528">
    <property type="entry name" value="Plant_nsLTP"/>
</dbReference>
<sequence length="195" mass="20138">MGMHMLCFLLTTVLLICCGGGGGGVVRADMAKDRDECATQLVGLATCLPYVSGTAKAPTLDCCTGLKEVLSKSRKCLCILVKDRNDPSLGLQINATLALGLPQTCKVPANVSECPALLHLAPNSPDAKVFEQFSGSSSKGTVPAPASTEKGNSTSPSATGAQEKSGGQRSKSWFGLDKVVLVLLWCSAPLVVIGV</sequence>
<keyword evidence="6" id="KW-0325">Glycoprotein</keyword>
<evidence type="ECO:0000256" key="7">
    <source>
        <dbReference type="ARBA" id="ARBA00023288"/>
    </source>
</evidence>
<feature type="signal peptide" evidence="9">
    <location>
        <begin position="1"/>
        <end position="23"/>
    </location>
</feature>
<dbReference type="GO" id="GO:0098552">
    <property type="term" value="C:side of membrane"/>
    <property type="evidence" value="ECO:0007669"/>
    <property type="project" value="UniProtKB-KW"/>
</dbReference>
<keyword evidence="5" id="KW-1015">Disulfide bond</keyword>
<gene>
    <name evidence="11" type="ORF">Syun_017844</name>
</gene>
<evidence type="ECO:0000256" key="5">
    <source>
        <dbReference type="ARBA" id="ARBA00023157"/>
    </source>
</evidence>
<dbReference type="PANTHER" id="PTHR33044">
    <property type="entry name" value="BIFUNCTIONAL INHIBITOR/LIPID-TRANSFER PROTEIN/SEED STORAGE 2S ALBUMIN SUPERFAMILY PROTEIN-RELATED"/>
    <property type="match status" value="1"/>
</dbReference>
<evidence type="ECO:0000256" key="1">
    <source>
        <dbReference type="ARBA" id="ARBA00004609"/>
    </source>
</evidence>
<dbReference type="FunFam" id="1.10.110.10:FF:000001">
    <property type="entry name" value="Bifunctional inhibitor/lipid-transfer protein/seed storage 2S albumin superfamily protein"/>
    <property type="match status" value="1"/>
</dbReference>
<organism evidence="11 12">
    <name type="scientific">Stephania yunnanensis</name>
    <dbReference type="NCBI Taxonomy" id="152371"/>
    <lineage>
        <taxon>Eukaryota</taxon>
        <taxon>Viridiplantae</taxon>
        <taxon>Streptophyta</taxon>
        <taxon>Embryophyta</taxon>
        <taxon>Tracheophyta</taxon>
        <taxon>Spermatophyta</taxon>
        <taxon>Magnoliopsida</taxon>
        <taxon>Ranunculales</taxon>
        <taxon>Menispermaceae</taxon>
        <taxon>Menispermoideae</taxon>
        <taxon>Cissampelideae</taxon>
        <taxon>Stephania</taxon>
    </lineage>
</organism>
<dbReference type="SUPFAM" id="SSF47699">
    <property type="entry name" value="Bifunctional inhibitor/lipid-transfer protein/seed storage 2S albumin"/>
    <property type="match status" value="1"/>
</dbReference>